<dbReference type="AlphaFoldDB" id="A0A842I197"/>
<sequence>MKLAVVTGGCRRLGAAIAARLAAEGYALALHASRRAEPELRLLEAIDEAGVQWKGFVADLSDPVQVENLLPGIADAFGKTPDLLVNSAARFGEDRPETTTMDALLDHFAVNCAAPAVLCKAFAAQRRKPPGAIINVLDQRIAHPHGDQFSYTLSKMALSAMTDILARELAPAVRVNAVAPGLTLPTPDYGTEVLERAEQAMPLGRLPAPAQVADAAAWLAQAEAVTGQTIFVDGGAHVKAFARDFINM</sequence>
<dbReference type="RefSeq" id="WP_185801694.1">
    <property type="nucleotide sequence ID" value="NZ_JACJVJ010000002.1"/>
</dbReference>
<dbReference type="PRINTS" id="PR00081">
    <property type="entry name" value="GDHRDH"/>
</dbReference>
<dbReference type="GO" id="GO:0016491">
    <property type="term" value="F:oxidoreductase activity"/>
    <property type="evidence" value="ECO:0007669"/>
    <property type="project" value="UniProtKB-KW"/>
</dbReference>
<reference evidence="3 4" key="1">
    <citation type="submission" date="2020-08" db="EMBL/GenBank/DDBJ databases">
        <title>Draft genome sequence of Parasphingopyxis sp. GrpM-11.</title>
        <authorList>
            <person name="Oh J."/>
            <person name="Roh D.-H."/>
        </authorList>
    </citation>
    <scope>NUCLEOTIDE SEQUENCE [LARGE SCALE GENOMIC DNA]</scope>
    <source>
        <strain evidence="3 4">GrpM-11</strain>
    </source>
</reference>
<dbReference type="Gene3D" id="3.40.50.720">
    <property type="entry name" value="NAD(P)-binding Rossmann-like Domain"/>
    <property type="match status" value="1"/>
</dbReference>
<gene>
    <name evidence="3" type="ORF">H6P80_12505</name>
</gene>
<keyword evidence="2" id="KW-0560">Oxidoreductase</keyword>
<proteinExistence type="inferred from homology"/>
<dbReference type="InterPro" id="IPR002347">
    <property type="entry name" value="SDR_fam"/>
</dbReference>
<dbReference type="Proteomes" id="UP000564378">
    <property type="component" value="Unassembled WGS sequence"/>
</dbReference>
<protein>
    <submittedName>
        <fullName evidence="3">SDR family oxidoreductase</fullName>
    </submittedName>
</protein>
<name>A0A842I197_9SPHN</name>
<evidence type="ECO:0000256" key="1">
    <source>
        <dbReference type="ARBA" id="ARBA00006484"/>
    </source>
</evidence>
<comment type="similarity">
    <text evidence="1">Belongs to the short-chain dehydrogenases/reductases (SDR) family.</text>
</comment>
<dbReference type="Pfam" id="PF13561">
    <property type="entry name" value="adh_short_C2"/>
    <property type="match status" value="1"/>
</dbReference>
<dbReference type="PRINTS" id="PR00080">
    <property type="entry name" value="SDRFAMILY"/>
</dbReference>
<dbReference type="InterPro" id="IPR036291">
    <property type="entry name" value="NAD(P)-bd_dom_sf"/>
</dbReference>
<organism evidence="3 4">
    <name type="scientific">Parasphingopyxis marina</name>
    <dbReference type="NCBI Taxonomy" id="2761622"/>
    <lineage>
        <taxon>Bacteria</taxon>
        <taxon>Pseudomonadati</taxon>
        <taxon>Pseudomonadota</taxon>
        <taxon>Alphaproteobacteria</taxon>
        <taxon>Sphingomonadales</taxon>
        <taxon>Sphingomonadaceae</taxon>
        <taxon>Parasphingopyxis</taxon>
    </lineage>
</organism>
<dbReference type="PANTHER" id="PTHR43639">
    <property type="entry name" value="OXIDOREDUCTASE, SHORT-CHAIN DEHYDROGENASE/REDUCTASE FAMILY (AFU_ORTHOLOGUE AFUA_5G02870)"/>
    <property type="match status" value="1"/>
</dbReference>
<dbReference type="SUPFAM" id="SSF51735">
    <property type="entry name" value="NAD(P)-binding Rossmann-fold domains"/>
    <property type="match status" value="1"/>
</dbReference>
<evidence type="ECO:0000256" key="2">
    <source>
        <dbReference type="ARBA" id="ARBA00023002"/>
    </source>
</evidence>
<evidence type="ECO:0000313" key="4">
    <source>
        <dbReference type="Proteomes" id="UP000564378"/>
    </source>
</evidence>
<comment type="caution">
    <text evidence="3">The sequence shown here is derived from an EMBL/GenBank/DDBJ whole genome shotgun (WGS) entry which is preliminary data.</text>
</comment>
<dbReference type="PANTHER" id="PTHR43639:SF1">
    <property type="entry name" value="SHORT-CHAIN DEHYDROGENASE_REDUCTASE FAMILY PROTEIN"/>
    <property type="match status" value="1"/>
</dbReference>
<dbReference type="EMBL" id="JACJVJ010000002">
    <property type="protein sequence ID" value="MBC2778439.1"/>
    <property type="molecule type" value="Genomic_DNA"/>
</dbReference>
<keyword evidence="4" id="KW-1185">Reference proteome</keyword>
<evidence type="ECO:0000313" key="3">
    <source>
        <dbReference type="EMBL" id="MBC2778439.1"/>
    </source>
</evidence>
<accession>A0A842I197</accession>